<evidence type="ECO:0000313" key="2">
    <source>
        <dbReference type="Proteomes" id="UP001500213"/>
    </source>
</evidence>
<proteinExistence type="predicted"/>
<accession>A0ABP8ARQ0</accession>
<comment type="caution">
    <text evidence="1">The sequence shown here is derived from an EMBL/GenBank/DDBJ whole genome shotgun (WGS) entry which is preliminary data.</text>
</comment>
<evidence type="ECO:0000313" key="1">
    <source>
        <dbReference type="EMBL" id="GAA4188906.1"/>
    </source>
</evidence>
<keyword evidence="2" id="KW-1185">Reference proteome</keyword>
<name>A0ABP8ARQ0_9MICO</name>
<dbReference type="Proteomes" id="UP001500213">
    <property type="component" value="Unassembled WGS sequence"/>
</dbReference>
<sequence length="179" mass="20030">MRVAAAEERELGRLLDELPGASETEARVSVSRILAIMAPVAQGESRRWAQQHAADMLQEGLTHLISELHRYRRGEIQLKGERKANGERKAPVGLLTAVVRTGGPKRFTETGQAYVGMTGLVKEVRHSKSARAAVEEWTIAHGHQDFDAQAIRDRYNRGKHVDTKISLAEVRRAIKEYEL</sequence>
<organism evidence="1 2">
    <name type="scientific">Gryllotalpicola kribbensis</name>
    <dbReference type="NCBI Taxonomy" id="993084"/>
    <lineage>
        <taxon>Bacteria</taxon>
        <taxon>Bacillati</taxon>
        <taxon>Actinomycetota</taxon>
        <taxon>Actinomycetes</taxon>
        <taxon>Micrococcales</taxon>
        <taxon>Microbacteriaceae</taxon>
        <taxon>Gryllotalpicola</taxon>
    </lineage>
</organism>
<reference evidence="2" key="1">
    <citation type="journal article" date="2019" name="Int. J. Syst. Evol. Microbiol.">
        <title>The Global Catalogue of Microorganisms (GCM) 10K type strain sequencing project: providing services to taxonomists for standard genome sequencing and annotation.</title>
        <authorList>
            <consortium name="The Broad Institute Genomics Platform"/>
            <consortium name="The Broad Institute Genome Sequencing Center for Infectious Disease"/>
            <person name="Wu L."/>
            <person name="Ma J."/>
        </authorList>
    </citation>
    <scope>NUCLEOTIDE SEQUENCE [LARGE SCALE GENOMIC DNA]</scope>
    <source>
        <strain evidence="2">JCM 17593</strain>
    </source>
</reference>
<protein>
    <submittedName>
        <fullName evidence="1">Uncharacterized protein</fullName>
    </submittedName>
</protein>
<dbReference type="RefSeq" id="WP_344775634.1">
    <property type="nucleotide sequence ID" value="NZ_BAABBX010000013.1"/>
</dbReference>
<gene>
    <name evidence="1" type="ORF">GCM10022288_15910</name>
</gene>
<dbReference type="EMBL" id="BAABBX010000013">
    <property type="protein sequence ID" value="GAA4188906.1"/>
    <property type="molecule type" value="Genomic_DNA"/>
</dbReference>